<dbReference type="EMBL" id="JAGZJA010000008">
    <property type="protein sequence ID" value="MBS5147279.1"/>
    <property type="molecule type" value="Genomic_DNA"/>
</dbReference>
<dbReference type="Proteomes" id="UP000738879">
    <property type="component" value="Unassembled WGS sequence"/>
</dbReference>
<accession>A0A943BMT6</accession>
<evidence type="ECO:0000256" key="1">
    <source>
        <dbReference type="ARBA" id="ARBA00022747"/>
    </source>
</evidence>
<name>A0A943BMT6_9ACTN</name>
<dbReference type="InterPro" id="IPR044946">
    <property type="entry name" value="Restrct_endonuc_typeI_TRD_sf"/>
</dbReference>
<dbReference type="GO" id="GO:0009307">
    <property type="term" value="P:DNA restriction-modification system"/>
    <property type="evidence" value="ECO:0007669"/>
    <property type="project" value="UniProtKB-KW"/>
</dbReference>
<organism evidence="3 4">
    <name type="scientific">Collinsella intestinalis</name>
    <dbReference type="NCBI Taxonomy" id="147207"/>
    <lineage>
        <taxon>Bacteria</taxon>
        <taxon>Bacillati</taxon>
        <taxon>Actinomycetota</taxon>
        <taxon>Coriobacteriia</taxon>
        <taxon>Coriobacteriales</taxon>
        <taxon>Coriobacteriaceae</taxon>
        <taxon>Collinsella</taxon>
    </lineage>
</organism>
<dbReference type="GO" id="GO:0003677">
    <property type="term" value="F:DNA binding"/>
    <property type="evidence" value="ECO:0007669"/>
    <property type="project" value="UniProtKB-KW"/>
</dbReference>
<dbReference type="SUPFAM" id="SSF116734">
    <property type="entry name" value="DNA methylase specificity domain"/>
    <property type="match status" value="1"/>
</dbReference>
<sequence>MLDIQTCIQKRKAISHTLRDDALLESLLDSVENEIFCALALNYFNNGHKRVREIKEKWHLSCAIDLGRILPDASIRFTLFGLSRTSSDRIVITQWLGKETTGASSIPSDDFNRYLSSCEQLVNAGIAPQDSAFAEYAMLDESALIDTRWDPAFYQKKYRELRRMLEKESTVPLSELAEIHIAWSPAGHACGAQTVPTLRASNIVFPFSPDTVQLGPGSNVELETGDVVLSMMGDANRALVYTGDSGTFAGSRLAVLRPAHEVSSEYLCLCLSSDLVRDIAASIKVGHGHSLIGPKDLREFPVILPNLDESYYRTEYEKLSHPNKRDYIPLERLKTGQPTDIESILDAEYARKVQAHNEKQLREFLQSDIRELNTCFTNGAYKAAIVLAGSILEAVLIDWLSEIHGKNFFNSRYRIKLKNGNTKDATLENMIDEIEELEKPDWAEEAKCAHKIKYMSNRIHADLCIRTQDVNEQAARMVIECLDKVLRTRGSSCLE</sequence>
<evidence type="ECO:0000313" key="3">
    <source>
        <dbReference type="EMBL" id="MBS5147279.1"/>
    </source>
</evidence>
<dbReference type="AlphaFoldDB" id="A0A943BMT6"/>
<proteinExistence type="predicted"/>
<reference evidence="3" key="1">
    <citation type="submission" date="2021-02" db="EMBL/GenBank/DDBJ databases">
        <title>Infant gut strain persistence is associated with maternal origin, phylogeny, and functional potential including surface adhesion and iron acquisition.</title>
        <authorList>
            <person name="Lou Y.C."/>
        </authorList>
    </citation>
    <scope>NUCLEOTIDE SEQUENCE</scope>
    <source>
        <strain evidence="3">L3_128_245G1_dasL3_128_245G1_concoct_49</strain>
    </source>
</reference>
<gene>
    <name evidence="3" type="ORF">KHY67_06215</name>
</gene>
<protein>
    <submittedName>
        <fullName evidence="3">Uncharacterized protein</fullName>
    </submittedName>
</protein>
<dbReference type="Gene3D" id="3.90.220.20">
    <property type="entry name" value="DNA methylase specificity domains"/>
    <property type="match status" value="1"/>
</dbReference>
<keyword evidence="2" id="KW-0238">DNA-binding</keyword>
<comment type="caution">
    <text evidence="3">The sequence shown here is derived from an EMBL/GenBank/DDBJ whole genome shotgun (WGS) entry which is preliminary data.</text>
</comment>
<evidence type="ECO:0000256" key="2">
    <source>
        <dbReference type="ARBA" id="ARBA00023125"/>
    </source>
</evidence>
<evidence type="ECO:0000313" key="4">
    <source>
        <dbReference type="Proteomes" id="UP000738879"/>
    </source>
</evidence>
<keyword evidence="1" id="KW-0680">Restriction system</keyword>